<dbReference type="Pfam" id="PF06999">
    <property type="entry name" value="Suc_Fer-like"/>
    <property type="match status" value="1"/>
</dbReference>
<gene>
    <name evidence="1" type="ORF">GCM10010171_19960</name>
</gene>
<name>A0A918GAT2_9PSEU</name>
<comment type="caution">
    <text evidence="1">The sequence shown here is derived from an EMBL/GenBank/DDBJ whole genome shotgun (WGS) entry which is preliminary data.</text>
</comment>
<keyword evidence="2" id="KW-1185">Reference proteome</keyword>
<protein>
    <submittedName>
        <fullName evidence="1">Sucrase ferredoxin</fullName>
    </submittedName>
</protein>
<sequence>MTRERCADGRLRRGDPLVATAPPVRAWLLVEQPGPWGPQAVPESALPASVRAALVERAAALGARLLLIRRPGRTGDGPRRWGWADSVAGTLRWTSFTDPRSLTRLEPGSGEPDPLPVYLVCAHGGHDSCCAIRGRPAAAALSAARPGQVWECSHVGGDRFAGNVVVLPDGLYYGDVTALNARALADTHDQGMVEPSLLRGRSIHPAPAQAAQHFLRARSGDRALASFPPRAVRRVGHETWDVRFDGPTVRVRAVFHRSDTPLTCSAVVPAAVRAFELVSVTDAPACAP</sequence>
<reference evidence="1" key="1">
    <citation type="journal article" date="2014" name="Int. J. Syst. Evol. Microbiol.">
        <title>Complete genome sequence of Corynebacterium casei LMG S-19264T (=DSM 44701T), isolated from a smear-ripened cheese.</title>
        <authorList>
            <consortium name="US DOE Joint Genome Institute (JGI-PGF)"/>
            <person name="Walter F."/>
            <person name="Albersmeier A."/>
            <person name="Kalinowski J."/>
            <person name="Ruckert C."/>
        </authorList>
    </citation>
    <scope>NUCLEOTIDE SEQUENCE</scope>
    <source>
        <strain evidence="1">JCM 3276</strain>
    </source>
</reference>
<dbReference type="PANTHER" id="PTHR31902">
    <property type="entry name" value="ACTIN PATCHES DISTAL PROTEIN 1"/>
    <property type="match status" value="1"/>
</dbReference>
<proteinExistence type="predicted"/>
<dbReference type="SUPFAM" id="SSF52833">
    <property type="entry name" value="Thioredoxin-like"/>
    <property type="match status" value="1"/>
</dbReference>
<dbReference type="PANTHER" id="PTHR31902:SF22">
    <property type="entry name" value="SLL1203 PROTEIN"/>
    <property type="match status" value="1"/>
</dbReference>
<evidence type="ECO:0000313" key="1">
    <source>
        <dbReference type="EMBL" id="GGS26459.1"/>
    </source>
</evidence>
<dbReference type="InterPro" id="IPR009737">
    <property type="entry name" value="Aim32/Apd1-like"/>
</dbReference>
<organism evidence="1 2">
    <name type="scientific">Actinokineospora fastidiosa</name>
    <dbReference type="NCBI Taxonomy" id="1816"/>
    <lineage>
        <taxon>Bacteria</taxon>
        <taxon>Bacillati</taxon>
        <taxon>Actinomycetota</taxon>
        <taxon>Actinomycetes</taxon>
        <taxon>Pseudonocardiales</taxon>
        <taxon>Pseudonocardiaceae</taxon>
        <taxon>Actinokineospora</taxon>
    </lineage>
</organism>
<dbReference type="AlphaFoldDB" id="A0A918GAT2"/>
<evidence type="ECO:0000313" key="2">
    <source>
        <dbReference type="Proteomes" id="UP000660680"/>
    </source>
</evidence>
<dbReference type="RefSeq" id="WP_189209914.1">
    <property type="nucleotide sequence ID" value="NZ_BMRB01000001.1"/>
</dbReference>
<dbReference type="InterPro" id="IPR036249">
    <property type="entry name" value="Thioredoxin-like_sf"/>
</dbReference>
<dbReference type="EMBL" id="BMRB01000001">
    <property type="protein sequence ID" value="GGS26459.1"/>
    <property type="molecule type" value="Genomic_DNA"/>
</dbReference>
<accession>A0A918GAT2</accession>
<dbReference type="Proteomes" id="UP000660680">
    <property type="component" value="Unassembled WGS sequence"/>
</dbReference>
<reference evidence="1" key="2">
    <citation type="submission" date="2020-09" db="EMBL/GenBank/DDBJ databases">
        <authorList>
            <person name="Sun Q."/>
            <person name="Ohkuma M."/>
        </authorList>
    </citation>
    <scope>NUCLEOTIDE SEQUENCE</scope>
    <source>
        <strain evidence="1">JCM 3276</strain>
    </source>
</reference>